<name>A0A179H0E2_PURLI</name>
<organism evidence="1 2">
    <name type="scientific">Purpureocillium lilacinum</name>
    <name type="common">Paecilomyces lilacinus</name>
    <dbReference type="NCBI Taxonomy" id="33203"/>
    <lineage>
        <taxon>Eukaryota</taxon>
        <taxon>Fungi</taxon>
        <taxon>Dikarya</taxon>
        <taxon>Ascomycota</taxon>
        <taxon>Pezizomycotina</taxon>
        <taxon>Sordariomycetes</taxon>
        <taxon>Hypocreomycetidae</taxon>
        <taxon>Hypocreales</taxon>
        <taxon>Ophiocordycipitaceae</taxon>
        <taxon>Purpureocillium</taxon>
    </lineage>
</organism>
<sequence>MNVWLIRQWKRAGPCRPDRVRQSSVVKPASFLSASPRALAVAASSAEAGPIKQTRRHARQRSGQGFDLLQLLSPANGADPAAIVIDA</sequence>
<dbReference type="EMBL" id="LSBH01000002">
    <property type="protein sequence ID" value="OAQ83715.1"/>
    <property type="molecule type" value="Genomic_DNA"/>
</dbReference>
<comment type="caution">
    <text evidence="1">The sequence shown here is derived from an EMBL/GenBank/DDBJ whole genome shotgun (WGS) entry which is preliminary data.</text>
</comment>
<evidence type="ECO:0000313" key="1">
    <source>
        <dbReference type="EMBL" id="OAQ83715.1"/>
    </source>
</evidence>
<proteinExistence type="predicted"/>
<protein>
    <submittedName>
        <fullName evidence="1">Uncharacterized protein</fullName>
    </submittedName>
</protein>
<dbReference type="Proteomes" id="UP000078240">
    <property type="component" value="Unassembled WGS sequence"/>
</dbReference>
<reference evidence="1 2" key="1">
    <citation type="submission" date="2016-01" db="EMBL/GenBank/DDBJ databases">
        <title>Biosynthesis of antibiotic leucinostatins and their inhibition on Phytophthora in bio-control Purpureocillium lilacinum.</title>
        <authorList>
            <person name="Wang G."/>
            <person name="Liu Z."/>
            <person name="Lin R."/>
            <person name="Li E."/>
            <person name="Mao Z."/>
            <person name="Ling J."/>
            <person name="Yin W."/>
            <person name="Xie B."/>
        </authorList>
    </citation>
    <scope>NUCLEOTIDE SEQUENCE [LARGE SCALE GENOMIC DNA]</scope>
    <source>
        <strain evidence="1">PLBJ-1</strain>
    </source>
</reference>
<evidence type="ECO:0000313" key="2">
    <source>
        <dbReference type="Proteomes" id="UP000078240"/>
    </source>
</evidence>
<dbReference type="AlphaFoldDB" id="A0A179H0E2"/>
<gene>
    <name evidence="1" type="ORF">VFPBJ_02483</name>
</gene>
<accession>A0A179H0E2</accession>